<comment type="caution">
    <text evidence="1">The sequence shown here is derived from an EMBL/GenBank/DDBJ whole genome shotgun (WGS) entry which is preliminary data.</text>
</comment>
<name>A0ABN7WN82_GIGMA</name>
<accession>A0ABN7WN82</accession>
<gene>
    <name evidence="1" type="ORF">GMARGA_LOCUS33100</name>
</gene>
<sequence length="51" mass="5974">MNKIKQIKKISSSAFESFNNKVIKTIQEKVRTVFFNPNMLTNQLDNLDLDE</sequence>
<protein>
    <submittedName>
        <fullName evidence="1">35988_t:CDS:1</fullName>
    </submittedName>
</protein>
<feature type="non-terminal residue" evidence="1">
    <location>
        <position position="51"/>
    </location>
</feature>
<dbReference type="Proteomes" id="UP000789901">
    <property type="component" value="Unassembled WGS sequence"/>
</dbReference>
<keyword evidence="2" id="KW-1185">Reference proteome</keyword>
<organism evidence="1 2">
    <name type="scientific">Gigaspora margarita</name>
    <dbReference type="NCBI Taxonomy" id="4874"/>
    <lineage>
        <taxon>Eukaryota</taxon>
        <taxon>Fungi</taxon>
        <taxon>Fungi incertae sedis</taxon>
        <taxon>Mucoromycota</taxon>
        <taxon>Glomeromycotina</taxon>
        <taxon>Glomeromycetes</taxon>
        <taxon>Diversisporales</taxon>
        <taxon>Gigasporaceae</taxon>
        <taxon>Gigaspora</taxon>
    </lineage>
</organism>
<evidence type="ECO:0000313" key="2">
    <source>
        <dbReference type="Proteomes" id="UP000789901"/>
    </source>
</evidence>
<dbReference type="EMBL" id="CAJVQB010053939">
    <property type="protein sequence ID" value="CAG8836576.1"/>
    <property type="molecule type" value="Genomic_DNA"/>
</dbReference>
<proteinExistence type="predicted"/>
<evidence type="ECO:0000313" key="1">
    <source>
        <dbReference type="EMBL" id="CAG8836576.1"/>
    </source>
</evidence>
<reference evidence="1 2" key="1">
    <citation type="submission" date="2021-06" db="EMBL/GenBank/DDBJ databases">
        <authorList>
            <person name="Kallberg Y."/>
            <person name="Tangrot J."/>
            <person name="Rosling A."/>
        </authorList>
    </citation>
    <scope>NUCLEOTIDE SEQUENCE [LARGE SCALE GENOMIC DNA]</scope>
    <source>
        <strain evidence="1 2">120-4 pot B 10/14</strain>
    </source>
</reference>